<evidence type="ECO:0000256" key="3">
    <source>
        <dbReference type="ARBA" id="ARBA00022840"/>
    </source>
</evidence>
<keyword evidence="5" id="KW-0808">Transferase</keyword>
<dbReference type="RefSeq" id="XP_040770636.1">
    <property type="nucleotide sequence ID" value="XM_040911850.1"/>
</dbReference>
<sequence>MVPELPGLIPDDFHFSSMETTEDMTRYVPGGYHPIIIGDIIGSSLRTDSASKPCQYRIMHKLGFGSYATVWLAQKMDSSGALNGAAQWPAVATWHDAAGSLTLRGPNGTHSVLVTDVVAPIISFPSPRRPPHWRKAVAYGLAQSLAHLHATCTSVMLGLPCRSSHIRIQTYDLTIVLPCSAAKQTRSLPAYVVAPCRLTTYYEKLASSDPPVTKIFDFGNAHKAGTLPLNLQCAVEACAPEVVYALVIKKTENPPVEPPADVWALGAVIFEIVTGSPLFYGVGMPALPSRMSKMAGYVPPKWRSWRPDLTISPDQADAWWTSRKTLLRQGCVDDKDTDALVRLLKKVLVLDATIRPTIVEVLQDPWFHDDAAHEVQI</sequence>
<dbReference type="GeneID" id="63828878"/>
<dbReference type="InterPro" id="IPR050117">
    <property type="entry name" value="MAPK"/>
</dbReference>
<dbReference type="InParanoid" id="A0A165IIL9"/>
<feature type="domain" description="Protein kinase" evidence="4">
    <location>
        <begin position="56"/>
        <end position="367"/>
    </location>
</feature>
<organism evidence="5 6">
    <name type="scientific">Laetiporus sulphureus 93-53</name>
    <dbReference type="NCBI Taxonomy" id="1314785"/>
    <lineage>
        <taxon>Eukaryota</taxon>
        <taxon>Fungi</taxon>
        <taxon>Dikarya</taxon>
        <taxon>Basidiomycota</taxon>
        <taxon>Agaricomycotina</taxon>
        <taxon>Agaricomycetes</taxon>
        <taxon>Polyporales</taxon>
        <taxon>Laetiporus</taxon>
    </lineage>
</organism>
<proteinExistence type="predicted"/>
<dbReference type="PANTHER" id="PTHR24055">
    <property type="entry name" value="MITOGEN-ACTIVATED PROTEIN KINASE"/>
    <property type="match status" value="1"/>
</dbReference>
<dbReference type="OrthoDB" id="5979581at2759"/>
<dbReference type="Proteomes" id="UP000076871">
    <property type="component" value="Unassembled WGS sequence"/>
</dbReference>
<evidence type="ECO:0000313" key="5">
    <source>
        <dbReference type="EMBL" id="KZT13126.1"/>
    </source>
</evidence>
<dbReference type="GO" id="GO:0005524">
    <property type="term" value="F:ATP binding"/>
    <property type="evidence" value="ECO:0007669"/>
    <property type="project" value="UniProtKB-KW"/>
</dbReference>
<accession>A0A165IIL9</accession>
<reference evidence="5 6" key="1">
    <citation type="journal article" date="2016" name="Mol. Biol. Evol.">
        <title>Comparative Genomics of Early-Diverging Mushroom-Forming Fungi Provides Insights into the Origins of Lignocellulose Decay Capabilities.</title>
        <authorList>
            <person name="Nagy L.G."/>
            <person name="Riley R."/>
            <person name="Tritt A."/>
            <person name="Adam C."/>
            <person name="Daum C."/>
            <person name="Floudas D."/>
            <person name="Sun H."/>
            <person name="Yadav J.S."/>
            <person name="Pangilinan J."/>
            <person name="Larsson K.H."/>
            <person name="Matsuura K."/>
            <person name="Barry K."/>
            <person name="Labutti K."/>
            <person name="Kuo R."/>
            <person name="Ohm R.A."/>
            <person name="Bhattacharya S.S."/>
            <person name="Shirouzu T."/>
            <person name="Yoshinaga Y."/>
            <person name="Martin F.M."/>
            <person name="Grigoriev I.V."/>
            <person name="Hibbett D.S."/>
        </authorList>
    </citation>
    <scope>NUCLEOTIDE SEQUENCE [LARGE SCALE GENOMIC DNA]</scope>
    <source>
        <strain evidence="5 6">93-53</strain>
    </source>
</reference>
<keyword evidence="6" id="KW-1185">Reference proteome</keyword>
<dbReference type="STRING" id="1314785.A0A165IIL9"/>
<keyword evidence="5" id="KW-0418">Kinase</keyword>
<dbReference type="PROSITE" id="PS50011">
    <property type="entry name" value="PROTEIN_KINASE_DOM"/>
    <property type="match status" value="1"/>
</dbReference>
<evidence type="ECO:0000256" key="1">
    <source>
        <dbReference type="ARBA" id="ARBA00022527"/>
    </source>
</evidence>
<dbReference type="Gene3D" id="1.10.510.10">
    <property type="entry name" value="Transferase(Phosphotransferase) domain 1"/>
    <property type="match status" value="1"/>
</dbReference>
<dbReference type="SUPFAM" id="SSF56112">
    <property type="entry name" value="Protein kinase-like (PK-like)"/>
    <property type="match status" value="1"/>
</dbReference>
<keyword evidence="1" id="KW-0723">Serine/threonine-protein kinase</keyword>
<dbReference type="Pfam" id="PF00069">
    <property type="entry name" value="Pkinase"/>
    <property type="match status" value="1"/>
</dbReference>
<evidence type="ECO:0000259" key="4">
    <source>
        <dbReference type="PROSITE" id="PS50011"/>
    </source>
</evidence>
<keyword evidence="3" id="KW-0067">ATP-binding</keyword>
<name>A0A165IIL9_9APHY</name>
<dbReference type="AlphaFoldDB" id="A0A165IIL9"/>
<evidence type="ECO:0000313" key="6">
    <source>
        <dbReference type="Proteomes" id="UP000076871"/>
    </source>
</evidence>
<keyword evidence="2" id="KW-0547">Nucleotide-binding</keyword>
<dbReference type="SMART" id="SM00220">
    <property type="entry name" value="S_TKc"/>
    <property type="match status" value="1"/>
</dbReference>
<evidence type="ECO:0000256" key="2">
    <source>
        <dbReference type="ARBA" id="ARBA00022741"/>
    </source>
</evidence>
<dbReference type="EMBL" id="KV427605">
    <property type="protein sequence ID" value="KZT13126.1"/>
    <property type="molecule type" value="Genomic_DNA"/>
</dbReference>
<dbReference type="GO" id="GO:0004674">
    <property type="term" value="F:protein serine/threonine kinase activity"/>
    <property type="evidence" value="ECO:0007669"/>
    <property type="project" value="UniProtKB-KW"/>
</dbReference>
<dbReference type="InterPro" id="IPR000719">
    <property type="entry name" value="Prot_kinase_dom"/>
</dbReference>
<dbReference type="Gene3D" id="3.30.200.20">
    <property type="entry name" value="Phosphorylase Kinase, domain 1"/>
    <property type="match status" value="1"/>
</dbReference>
<dbReference type="InterPro" id="IPR011009">
    <property type="entry name" value="Kinase-like_dom_sf"/>
</dbReference>
<protein>
    <submittedName>
        <fullName evidence="5">Kinase-like protein</fullName>
    </submittedName>
</protein>
<gene>
    <name evidence="5" type="ORF">LAESUDRAFT_754132</name>
</gene>